<dbReference type="PANTHER" id="PTHR23028:SF53">
    <property type="entry name" value="ACYL_TRANSF_3 DOMAIN-CONTAINING PROTEIN"/>
    <property type="match status" value="1"/>
</dbReference>
<protein>
    <recommendedName>
        <fullName evidence="2">Acyltransferase 3 domain-containing protein</fullName>
    </recommendedName>
</protein>
<dbReference type="GO" id="GO:0009103">
    <property type="term" value="P:lipopolysaccharide biosynthetic process"/>
    <property type="evidence" value="ECO:0007669"/>
    <property type="project" value="TreeGrafter"/>
</dbReference>
<evidence type="ECO:0000313" key="4">
    <source>
        <dbReference type="Proteomes" id="UP000248745"/>
    </source>
</evidence>
<dbReference type="GO" id="GO:0016747">
    <property type="term" value="F:acyltransferase activity, transferring groups other than amino-acyl groups"/>
    <property type="evidence" value="ECO:0007669"/>
    <property type="project" value="InterPro"/>
</dbReference>
<dbReference type="InterPro" id="IPR050879">
    <property type="entry name" value="Acyltransferase_3"/>
</dbReference>
<feature type="transmembrane region" description="Helical" evidence="1">
    <location>
        <begin position="43"/>
        <end position="71"/>
    </location>
</feature>
<dbReference type="InterPro" id="IPR002656">
    <property type="entry name" value="Acyl_transf_3_dom"/>
</dbReference>
<dbReference type="GO" id="GO:0016020">
    <property type="term" value="C:membrane"/>
    <property type="evidence" value="ECO:0007669"/>
    <property type="project" value="TreeGrafter"/>
</dbReference>
<feature type="transmembrane region" description="Helical" evidence="1">
    <location>
        <begin position="154"/>
        <end position="174"/>
    </location>
</feature>
<comment type="caution">
    <text evidence="3">The sequence shown here is derived from an EMBL/GenBank/DDBJ whole genome shotgun (WGS) entry which is preliminary data.</text>
</comment>
<feature type="transmembrane region" description="Helical" evidence="1">
    <location>
        <begin position="126"/>
        <end position="142"/>
    </location>
</feature>
<dbReference type="Proteomes" id="UP000248745">
    <property type="component" value="Unassembled WGS sequence"/>
</dbReference>
<accession>A0A2W2A9J2</accession>
<keyword evidence="1" id="KW-0812">Transmembrane</keyword>
<dbReference type="PANTHER" id="PTHR23028">
    <property type="entry name" value="ACETYLTRANSFERASE"/>
    <property type="match status" value="1"/>
</dbReference>
<keyword evidence="1" id="KW-1133">Transmembrane helix</keyword>
<evidence type="ECO:0000313" key="3">
    <source>
        <dbReference type="EMBL" id="PZF72035.1"/>
    </source>
</evidence>
<dbReference type="OrthoDB" id="290051at2"/>
<proteinExistence type="predicted"/>
<feature type="transmembrane region" description="Helical" evidence="1">
    <location>
        <begin position="12"/>
        <end position="31"/>
    </location>
</feature>
<feature type="transmembrane region" description="Helical" evidence="1">
    <location>
        <begin position="180"/>
        <end position="198"/>
    </location>
</feature>
<keyword evidence="4" id="KW-1185">Reference proteome</keyword>
<name>A0A2W2A9J2_9BACT</name>
<feature type="domain" description="Acyltransferase 3" evidence="2">
    <location>
        <begin position="9"/>
        <end position="351"/>
    </location>
</feature>
<dbReference type="AlphaFoldDB" id="A0A2W2A9J2"/>
<dbReference type="Pfam" id="PF01757">
    <property type="entry name" value="Acyl_transf_3"/>
    <property type="match status" value="1"/>
</dbReference>
<keyword evidence="1" id="KW-0472">Membrane</keyword>
<feature type="transmembrane region" description="Helical" evidence="1">
    <location>
        <begin position="91"/>
        <end position="111"/>
    </location>
</feature>
<reference evidence="3 4" key="1">
    <citation type="submission" date="2018-06" db="EMBL/GenBank/DDBJ databases">
        <title>Mucibacter soli gen. nov., sp. nov., a new member of the family Chitinophagaceae producing mucin.</title>
        <authorList>
            <person name="Kim M.-K."/>
            <person name="Park S."/>
            <person name="Kim T.-S."/>
            <person name="Joung Y."/>
            <person name="Han J.-H."/>
            <person name="Kim S.B."/>
        </authorList>
    </citation>
    <scope>NUCLEOTIDE SEQUENCE [LARGE SCALE GENOMIC DNA]</scope>
    <source>
        <strain evidence="3 4">R1-15</strain>
    </source>
</reference>
<sequence length="379" mass="43804">MKKRIFFPDLDLLRTIACMFVLVAHIAWDGLEKLYPEIAENRFLAFFFVNGGLGVQIFFMLSGFLITYLLLQEKTSMGFINIKNFYIRRILRIWPLYFLVVGFVFIVYPALKHFANLTGSSAENPLFYIFFIGNFDVIRILGSPNASLNSMSAITWSVAIEEQFYLFWPLLFMLFSSKKVVGAMSIILLLSSTFILFNNLNGLQVYYHTFSNFLFLSTGGVLAWLYTYHNTLLQKLITGGNKARYFILAALLLVLIYAKDHMLFTRLGFLSYWILTAVSIGWFILQLLFDPNSYAKSNEHSRWVIAGKYTYGLYMYHRIAQWSVNTAVDKFIHTEGLAVVLFKIALCFSAAIMMSVLSYKYFEKPALELKKRFALFVKN</sequence>
<feature type="transmembrane region" description="Helical" evidence="1">
    <location>
        <begin position="270"/>
        <end position="289"/>
    </location>
</feature>
<evidence type="ECO:0000256" key="1">
    <source>
        <dbReference type="SAM" id="Phobius"/>
    </source>
</evidence>
<organism evidence="3 4">
    <name type="scientific">Taibaiella soli</name>
    <dbReference type="NCBI Taxonomy" id="1649169"/>
    <lineage>
        <taxon>Bacteria</taxon>
        <taxon>Pseudomonadati</taxon>
        <taxon>Bacteroidota</taxon>
        <taxon>Chitinophagia</taxon>
        <taxon>Chitinophagales</taxon>
        <taxon>Chitinophagaceae</taxon>
        <taxon>Taibaiella</taxon>
    </lineage>
</organism>
<gene>
    <name evidence="3" type="ORF">DN068_15480</name>
</gene>
<feature type="transmembrane region" description="Helical" evidence="1">
    <location>
        <begin position="340"/>
        <end position="362"/>
    </location>
</feature>
<evidence type="ECO:0000259" key="2">
    <source>
        <dbReference type="Pfam" id="PF01757"/>
    </source>
</evidence>
<dbReference type="EMBL" id="QKTW01000020">
    <property type="protein sequence ID" value="PZF72035.1"/>
    <property type="molecule type" value="Genomic_DNA"/>
</dbReference>
<feature type="transmembrane region" description="Helical" evidence="1">
    <location>
        <begin position="205"/>
        <end position="227"/>
    </location>
</feature>
<feature type="transmembrane region" description="Helical" evidence="1">
    <location>
        <begin position="242"/>
        <end position="258"/>
    </location>
</feature>
<dbReference type="RefSeq" id="WP_110999848.1">
    <property type="nucleotide sequence ID" value="NZ_QKTW01000020.1"/>
</dbReference>